<dbReference type="Gene3D" id="3.10.400.20">
    <property type="match status" value="1"/>
</dbReference>
<dbReference type="PANTHER" id="PTHR12217:SF4">
    <property type="entry name" value="EUKARYOTIC TRANSLATION INITIATION FACTOR 2D"/>
    <property type="match status" value="1"/>
</dbReference>
<reference evidence="3 4" key="1">
    <citation type="submission" date="2024-02" db="EMBL/GenBank/DDBJ databases">
        <authorList>
            <person name="Chen Y."/>
            <person name="Shah S."/>
            <person name="Dougan E. K."/>
            <person name="Thang M."/>
            <person name="Chan C."/>
        </authorList>
    </citation>
    <scope>NUCLEOTIDE SEQUENCE [LARGE SCALE GENOMIC DNA]</scope>
</reference>
<evidence type="ECO:0000256" key="1">
    <source>
        <dbReference type="ARBA" id="ARBA00022490"/>
    </source>
</evidence>
<dbReference type="InterPro" id="IPR001950">
    <property type="entry name" value="SUI1"/>
</dbReference>
<comment type="caution">
    <text evidence="3">The sequence shown here is derived from an EMBL/GenBank/DDBJ whole genome shotgun (WGS) entry which is preliminary data.</text>
</comment>
<dbReference type="InterPro" id="IPR041366">
    <property type="entry name" value="Pre-PUA"/>
</dbReference>
<dbReference type="Proteomes" id="UP001642484">
    <property type="component" value="Unassembled WGS sequence"/>
</dbReference>
<dbReference type="InterPro" id="IPR048248">
    <property type="entry name" value="PUA_eIF2d-like"/>
</dbReference>
<dbReference type="Pfam" id="PF25304">
    <property type="entry name" value="WHD_eIF2D"/>
    <property type="match status" value="1"/>
</dbReference>
<dbReference type="PANTHER" id="PTHR12217">
    <property type="entry name" value="EUKARYOTIC TRANSLATION INITIATION FACTOR 2D"/>
    <property type="match status" value="1"/>
</dbReference>
<protein>
    <recommendedName>
        <fullName evidence="2">SUI1 domain-containing protein</fullName>
    </recommendedName>
</protein>
<dbReference type="PROSITE" id="PS50890">
    <property type="entry name" value="PUA"/>
    <property type="match status" value="1"/>
</dbReference>
<feature type="domain" description="SUI1" evidence="2">
    <location>
        <begin position="473"/>
        <end position="545"/>
    </location>
</feature>
<dbReference type="Pfam" id="PF26292">
    <property type="entry name" value="PUA_elF2D"/>
    <property type="match status" value="1"/>
</dbReference>
<dbReference type="EMBL" id="CAXAMN010000259">
    <property type="protein sequence ID" value="CAK8987333.1"/>
    <property type="molecule type" value="Genomic_DNA"/>
</dbReference>
<proteinExistence type="predicted"/>
<evidence type="ECO:0000259" key="2">
    <source>
        <dbReference type="PROSITE" id="PS50296"/>
    </source>
</evidence>
<dbReference type="InterPro" id="IPR039757">
    <property type="entry name" value="EIF2D"/>
</dbReference>
<sequence length="573" mass="62284">MFKKAAAVAFKGETRIRGKESKRLHQAVASTAGDEIAAALFPNKAEVVIRKAGGSTFQFIFVNGECFYVQLDGKAELGTGELLPTLQALWRVEADALLPSVVIQRPVAKFIFGGANVMAPGVHSIVPTKSCLPKEGCLVAVRAEGNSFAAAVGRLRMAPNAIVGSKGEAVEVLHFFGDALWEVMGSPRPAGFIGDQIHPTEAQEEKEERGVKEEEIVQAPAPEAEVKDMLDQPDRDMTHMIQNLEECLLQACKTRIKDRDLPLPGNVLYAQHMRPCRRAGSNIDVKATPFKKLSAFLSHVEEKGWLALKKNSSDPIVTRIFRDHPDVTSWKPWPKEATAEVEESKGTDSSPTEASIQIEVVWRIGKLKPLLEELKTEAADGCWTREDCAAALKAYADSHELWLKNNKKRIGPDALLCSLISSELEVQSGQSYSLDGLADDVLRTLPLCHRVTAPQGGAAGGFRRYVRPGKPPVVQVRTDTRRGHHVTLIHGLEAYGIDMQALAAELQKALASAATVEQASPTQVAAVMVQGFWDVAVAEWLGKAGVPAESILQQAKKGQQQKKAKQASNIVKA</sequence>
<dbReference type="SUPFAM" id="SSF55159">
    <property type="entry name" value="eIF1-like"/>
    <property type="match status" value="1"/>
</dbReference>
<dbReference type="InterPro" id="IPR004521">
    <property type="entry name" value="Uncharacterised_CHP00451"/>
</dbReference>
<dbReference type="InterPro" id="IPR057429">
    <property type="entry name" value="WH_eIF2D"/>
</dbReference>
<dbReference type="InterPro" id="IPR015947">
    <property type="entry name" value="PUA-like_sf"/>
</dbReference>
<dbReference type="PROSITE" id="PS50296">
    <property type="entry name" value="SUI1"/>
    <property type="match status" value="1"/>
</dbReference>
<dbReference type="SUPFAM" id="SSF88697">
    <property type="entry name" value="PUA domain-like"/>
    <property type="match status" value="1"/>
</dbReference>
<evidence type="ECO:0000313" key="4">
    <source>
        <dbReference type="Proteomes" id="UP001642484"/>
    </source>
</evidence>
<name>A0ABP0HC22_9DINO</name>
<dbReference type="NCBIfam" id="TIGR00451">
    <property type="entry name" value="unchar_dom_2"/>
    <property type="match status" value="1"/>
</dbReference>
<dbReference type="Gene3D" id="3.30.780.10">
    <property type="entry name" value="SUI1-like domain"/>
    <property type="match status" value="1"/>
</dbReference>
<dbReference type="Pfam" id="PF17832">
    <property type="entry name" value="Pre-PUA"/>
    <property type="match status" value="1"/>
</dbReference>
<keyword evidence="4" id="KW-1185">Reference proteome</keyword>
<gene>
    <name evidence="3" type="ORF">CCMP2556_LOCUS832</name>
</gene>
<organism evidence="3 4">
    <name type="scientific">Durusdinium trenchii</name>
    <dbReference type="NCBI Taxonomy" id="1381693"/>
    <lineage>
        <taxon>Eukaryota</taxon>
        <taxon>Sar</taxon>
        <taxon>Alveolata</taxon>
        <taxon>Dinophyceae</taxon>
        <taxon>Suessiales</taxon>
        <taxon>Symbiodiniaceae</taxon>
        <taxon>Durusdinium</taxon>
    </lineage>
</organism>
<evidence type="ECO:0000313" key="3">
    <source>
        <dbReference type="EMBL" id="CAK8987333.1"/>
    </source>
</evidence>
<accession>A0ABP0HC22</accession>
<dbReference type="InterPro" id="IPR036877">
    <property type="entry name" value="SUI1_dom_sf"/>
</dbReference>
<keyword evidence="1" id="KW-0963">Cytoplasm</keyword>
<dbReference type="Pfam" id="PF01253">
    <property type="entry name" value="SUI1"/>
    <property type="match status" value="1"/>
</dbReference>